<evidence type="ECO:0000313" key="8">
    <source>
        <dbReference type="Proteomes" id="UP000242180"/>
    </source>
</evidence>
<comment type="subcellular location">
    <subcellularLocation>
        <location evidence="1">Membrane</location>
        <topology evidence="1">Multi-pass membrane protein</topology>
    </subcellularLocation>
</comment>
<reference evidence="7 8" key="1">
    <citation type="submission" date="2016-07" db="EMBL/GenBank/DDBJ databases">
        <title>Pervasive Adenine N6-methylation of Active Genes in Fungi.</title>
        <authorList>
            <consortium name="DOE Joint Genome Institute"/>
            <person name="Mondo S.J."/>
            <person name="Dannebaum R.O."/>
            <person name="Kuo R.C."/>
            <person name="Labutti K."/>
            <person name="Haridas S."/>
            <person name="Kuo A."/>
            <person name="Salamov A."/>
            <person name="Ahrendt S.R."/>
            <person name="Lipzen A."/>
            <person name="Sullivan W."/>
            <person name="Andreopoulos W.B."/>
            <person name="Clum A."/>
            <person name="Lindquist E."/>
            <person name="Daum C."/>
            <person name="Ramamoorthy G.K."/>
            <person name="Gryganskyi A."/>
            <person name="Culley D."/>
            <person name="Magnuson J.K."/>
            <person name="James T.Y."/>
            <person name="O'Malley M.A."/>
            <person name="Stajich J.E."/>
            <person name="Spatafora J.W."/>
            <person name="Visel A."/>
            <person name="Grigoriev I.V."/>
        </authorList>
    </citation>
    <scope>NUCLEOTIDE SEQUENCE [LARGE SCALE GENOMIC DNA]</scope>
    <source>
        <strain evidence="7 8">NRRL 2496</strain>
    </source>
</reference>
<comment type="caution">
    <text evidence="7">The sequence shown here is derived from an EMBL/GenBank/DDBJ whole genome shotgun (WGS) entry which is preliminary data.</text>
</comment>
<feature type="transmembrane region" description="Helical" evidence="6">
    <location>
        <begin position="195"/>
        <end position="215"/>
    </location>
</feature>
<gene>
    <name evidence="7" type="ORF">BCR43DRAFT_504442</name>
</gene>
<dbReference type="OMA" id="YALLWIC"/>
<feature type="transmembrane region" description="Helical" evidence="6">
    <location>
        <begin position="124"/>
        <end position="147"/>
    </location>
</feature>
<feature type="transmembrane region" description="Helical" evidence="6">
    <location>
        <begin position="88"/>
        <end position="112"/>
    </location>
</feature>
<dbReference type="Gene3D" id="1.20.1250.20">
    <property type="entry name" value="MFS general substrate transporter like domains"/>
    <property type="match status" value="2"/>
</dbReference>
<evidence type="ECO:0000256" key="5">
    <source>
        <dbReference type="ARBA" id="ARBA00023136"/>
    </source>
</evidence>
<evidence type="ECO:0000256" key="1">
    <source>
        <dbReference type="ARBA" id="ARBA00004141"/>
    </source>
</evidence>
<keyword evidence="8" id="KW-1185">Reference proteome</keyword>
<dbReference type="EMBL" id="MCGN01000004">
    <property type="protein sequence ID" value="ORY97525.1"/>
    <property type="molecule type" value="Genomic_DNA"/>
</dbReference>
<evidence type="ECO:0000256" key="4">
    <source>
        <dbReference type="ARBA" id="ARBA00022989"/>
    </source>
</evidence>
<name>A0A1X2HEY8_SYNRA</name>
<sequence>MPLLCMLWFLQYLDKSTLNFAGVLGIYEDTGIDQNQFGWVGSVFYLGFLVFQTFQSLFGLRIVLGFLEASSYPISFHLISLLYRRREHVLRIGLLQSSSSLSAALGGLIGYAIGLMDGVAGLRGWRWCMILCGAFTAFWGTLIFVFLPDRTKSRWFRLTQEEQAVVGDRSRDNAVMLRHKVYCEQVIEAARDQRLYIYFLLSCLINLTTGALSLFRSQVIKQMGFSLPL</sequence>
<keyword evidence="3 6" id="KW-0812">Transmembrane</keyword>
<accession>A0A1X2HEY8</accession>
<dbReference type="InterPro" id="IPR011701">
    <property type="entry name" value="MFS"/>
</dbReference>
<keyword evidence="2" id="KW-0813">Transport</keyword>
<evidence type="ECO:0000256" key="3">
    <source>
        <dbReference type="ARBA" id="ARBA00022692"/>
    </source>
</evidence>
<dbReference type="InParanoid" id="A0A1X2HEY8"/>
<dbReference type="GO" id="GO:0022857">
    <property type="term" value="F:transmembrane transporter activity"/>
    <property type="evidence" value="ECO:0007669"/>
    <property type="project" value="InterPro"/>
</dbReference>
<proteinExistence type="predicted"/>
<dbReference type="InterPro" id="IPR036259">
    <property type="entry name" value="MFS_trans_sf"/>
</dbReference>
<protein>
    <submittedName>
        <fullName evidence="7">Major facilitator superfamily domain-containing protein</fullName>
    </submittedName>
</protein>
<evidence type="ECO:0000256" key="6">
    <source>
        <dbReference type="SAM" id="Phobius"/>
    </source>
</evidence>
<dbReference type="SUPFAM" id="SSF103473">
    <property type="entry name" value="MFS general substrate transporter"/>
    <property type="match status" value="1"/>
</dbReference>
<dbReference type="Proteomes" id="UP000242180">
    <property type="component" value="Unassembled WGS sequence"/>
</dbReference>
<evidence type="ECO:0000313" key="7">
    <source>
        <dbReference type="EMBL" id="ORY97525.1"/>
    </source>
</evidence>
<organism evidence="7 8">
    <name type="scientific">Syncephalastrum racemosum</name>
    <name type="common">Filamentous fungus</name>
    <dbReference type="NCBI Taxonomy" id="13706"/>
    <lineage>
        <taxon>Eukaryota</taxon>
        <taxon>Fungi</taxon>
        <taxon>Fungi incertae sedis</taxon>
        <taxon>Mucoromycota</taxon>
        <taxon>Mucoromycotina</taxon>
        <taxon>Mucoromycetes</taxon>
        <taxon>Mucorales</taxon>
        <taxon>Syncephalastraceae</taxon>
        <taxon>Syncephalastrum</taxon>
    </lineage>
</organism>
<dbReference type="PANTHER" id="PTHR43791:SF97">
    <property type="entry name" value="ALLANTOATE TRANSPORTER, PUTATIVE (AFU_ORTHOLOGUE AFUA_1G14700)-RELATED"/>
    <property type="match status" value="1"/>
</dbReference>
<keyword evidence="4 6" id="KW-1133">Transmembrane helix</keyword>
<dbReference type="OrthoDB" id="6730379at2759"/>
<evidence type="ECO:0000256" key="2">
    <source>
        <dbReference type="ARBA" id="ARBA00022448"/>
    </source>
</evidence>
<dbReference type="GO" id="GO:0016020">
    <property type="term" value="C:membrane"/>
    <property type="evidence" value="ECO:0007669"/>
    <property type="project" value="UniProtKB-SubCell"/>
</dbReference>
<dbReference type="AlphaFoldDB" id="A0A1X2HEY8"/>
<dbReference type="Pfam" id="PF07690">
    <property type="entry name" value="MFS_1"/>
    <property type="match status" value="1"/>
</dbReference>
<dbReference type="STRING" id="13706.A0A1X2HEY8"/>
<keyword evidence="5 6" id="KW-0472">Membrane</keyword>
<dbReference type="PANTHER" id="PTHR43791">
    <property type="entry name" value="PERMEASE-RELATED"/>
    <property type="match status" value="1"/>
</dbReference>